<dbReference type="InterPro" id="IPR037066">
    <property type="entry name" value="Plug_dom_sf"/>
</dbReference>
<dbReference type="NCBIfam" id="TIGR04057">
    <property type="entry name" value="SusC_RagA_signa"/>
    <property type="match status" value="1"/>
</dbReference>
<dbReference type="Gene3D" id="2.170.130.10">
    <property type="entry name" value="TonB-dependent receptor, plug domain"/>
    <property type="match status" value="1"/>
</dbReference>
<dbReference type="EMBL" id="LAZR01052689">
    <property type="protein sequence ID" value="KKK82409.1"/>
    <property type="molecule type" value="Genomic_DNA"/>
</dbReference>
<organism evidence="1">
    <name type="scientific">marine sediment metagenome</name>
    <dbReference type="NCBI Taxonomy" id="412755"/>
    <lineage>
        <taxon>unclassified sequences</taxon>
        <taxon>metagenomes</taxon>
        <taxon>ecological metagenomes</taxon>
    </lineage>
</organism>
<proteinExistence type="predicted"/>
<accession>A0A0F9AVD1</accession>
<comment type="caution">
    <text evidence="1">The sequence shown here is derived from an EMBL/GenBank/DDBJ whole genome shotgun (WGS) entry which is preliminary data.</text>
</comment>
<evidence type="ECO:0000313" key="1">
    <source>
        <dbReference type="EMBL" id="KKK82409.1"/>
    </source>
</evidence>
<reference evidence="1" key="1">
    <citation type="journal article" date="2015" name="Nature">
        <title>Complex archaea that bridge the gap between prokaryotes and eukaryotes.</title>
        <authorList>
            <person name="Spang A."/>
            <person name="Saw J.H."/>
            <person name="Jorgensen S.L."/>
            <person name="Zaremba-Niedzwiedzka K."/>
            <person name="Martijn J."/>
            <person name="Lind A.E."/>
            <person name="van Eijk R."/>
            <person name="Schleper C."/>
            <person name="Guy L."/>
            <person name="Ettema T.J."/>
        </authorList>
    </citation>
    <scope>NUCLEOTIDE SEQUENCE</scope>
</reference>
<sequence length="409" mass="46242">DQEDIGDLVNIAPQDIKSITVLKDASSTAVWGSKGANGVLLIQTHRGRQGKTVFEYQAKFTLTRQPSPIPMLNGNEYITLQLEELHNERGLFDLPDEIAYDRTYPDFYNYSANTDWVDAISRDGFINDHYFKLSGGGEKTSYFASVNYLDSKGTTINTSLKRITSRINLDYNVSTKLKFSLNFNYTNSFKEDNFAISGRNIRRMAYIKAPNMSIWEYDQFGILTGEYFTPIRSYQGDGINFYNPVAVGNLSVNDREENRVNYSFILNYNMYSWLRFQQLISYQYNGAKAKQFLPYDAIGVDWTNNLNNRAIEGNSTSNLISSRSQLFFLARFRKPTHSLSGVLTAEIDIGGGNWVSETIGLGPSVSLRDGALNARILGLSSNRYETRGVGFLGSINYKLHDRYLVTANA</sequence>
<dbReference type="SUPFAM" id="SSF56935">
    <property type="entry name" value="Porins"/>
    <property type="match status" value="1"/>
</dbReference>
<feature type="non-terminal residue" evidence="1">
    <location>
        <position position="409"/>
    </location>
</feature>
<name>A0A0F9AVD1_9ZZZZ</name>
<protein>
    <recommendedName>
        <fullName evidence="2">TonB-dependent receptor plug domain-containing protein</fullName>
    </recommendedName>
</protein>
<feature type="non-terminal residue" evidence="1">
    <location>
        <position position="1"/>
    </location>
</feature>
<gene>
    <name evidence="1" type="ORF">LCGC14_2803680</name>
</gene>
<dbReference type="InterPro" id="IPR023997">
    <property type="entry name" value="TonB-dep_OMP_SusC/RagA_CS"/>
</dbReference>
<dbReference type="AlphaFoldDB" id="A0A0F9AVD1"/>
<evidence type="ECO:0008006" key="2">
    <source>
        <dbReference type="Google" id="ProtNLM"/>
    </source>
</evidence>